<dbReference type="Gene3D" id="3.90.550.10">
    <property type="entry name" value="Spore Coat Polysaccharide Biosynthesis Protein SpsA, Chain A"/>
    <property type="match status" value="1"/>
</dbReference>
<proteinExistence type="predicted"/>
<dbReference type="EMBL" id="VYXP01000012">
    <property type="protein sequence ID" value="KAA9129745.1"/>
    <property type="molecule type" value="Genomic_DNA"/>
</dbReference>
<evidence type="ECO:0000313" key="3">
    <source>
        <dbReference type="Proteomes" id="UP000325372"/>
    </source>
</evidence>
<name>A0A5N0T3V7_9GAMM</name>
<keyword evidence="3" id="KW-1185">Reference proteome</keyword>
<keyword evidence="2" id="KW-0808">Transferase</keyword>
<dbReference type="AlphaFoldDB" id="A0A5N0T3V7"/>
<dbReference type="PANTHER" id="PTHR22916:SF3">
    <property type="entry name" value="UDP-GLCNAC:BETAGAL BETA-1,3-N-ACETYLGLUCOSAMINYLTRANSFERASE-LIKE PROTEIN 1"/>
    <property type="match status" value="1"/>
</dbReference>
<feature type="domain" description="Glycosyltransferase 2-like" evidence="1">
    <location>
        <begin position="9"/>
        <end position="176"/>
    </location>
</feature>
<dbReference type="PANTHER" id="PTHR22916">
    <property type="entry name" value="GLYCOSYLTRANSFERASE"/>
    <property type="match status" value="1"/>
</dbReference>
<reference evidence="2 3" key="1">
    <citation type="submission" date="2019-09" db="EMBL/GenBank/DDBJ databases">
        <title>Wenzhouxiangella sp. Genome sequencing and assembly.</title>
        <authorList>
            <person name="Zhang R."/>
        </authorList>
    </citation>
    <scope>NUCLEOTIDE SEQUENCE [LARGE SCALE GENOMIC DNA]</scope>
    <source>
        <strain evidence="2 3">W260</strain>
    </source>
</reference>
<dbReference type="SUPFAM" id="SSF53448">
    <property type="entry name" value="Nucleotide-diphospho-sugar transferases"/>
    <property type="match status" value="1"/>
</dbReference>
<sequence length="315" mass="36817">MMNSQPLVSVCVICFNHAEFLARSLDSILDQRTDFLFEIVVRDDCSSDESASIIRKYHAEFPDKITPIYEKRNQYSLGIQPLWPVIRKARGKYLAICEGDDFWIDTNKLQSQINYLENNLGVSVLFENAEVREFDKTGKLISKRLFNSKLASGRIEPWQIISDWITPTATVMFRKEMLPQKYWEITEFPFGDIPLILSLSESGAIHYRNRVSAVYRSHPSGMVQSTLHKLEAAEKFIAYFQQYESIFPDLGLHEAARKRKSEHYAWIIWLCFSQKEFGQGLRHLIEFLRNDPVYCIRVAIKSMVKLIERRFRKKG</sequence>
<accession>A0A5N0T3V7</accession>
<organism evidence="2 3">
    <name type="scientific">Marinihelvus fidelis</name>
    <dbReference type="NCBI Taxonomy" id="2613842"/>
    <lineage>
        <taxon>Bacteria</taxon>
        <taxon>Pseudomonadati</taxon>
        <taxon>Pseudomonadota</taxon>
        <taxon>Gammaproteobacteria</taxon>
        <taxon>Chromatiales</taxon>
        <taxon>Wenzhouxiangellaceae</taxon>
        <taxon>Marinihelvus</taxon>
    </lineage>
</organism>
<comment type="caution">
    <text evidence="2">The sequence shown here is derived from an EMBL/GenBank/DDBJ whole genome shotgun (WGS) entry which is preliminary data.</text>
</comment>
<dbReference type="RefSeq" id="WP_150865328.1">
    <property type="nucleotide sequence ID" value="NZ_VYXP01000012.1"/>
</dbReference>
<dbReference type="Proteomes" id="UP000325372">
    <property type="component" value="Unassembled WGS sequence"/>
</dbReference>
<dbReference type="InterPro" id="IPR029044">
    <property type="entry name" value="Nucleotide-diphossugar_trans"/>
</dbReference>
<evidence type="ECO:0000313" key="2">
    <source>
        <dbReference type="EMBL" id="KAA9129745.1"/>
    </source>
</evidence>
<protein>
    <submittedName>
        <fullName evidence="2">Glycosyltransferase</fullName>
    </submittedName>
</protein>
<dbReference type="GO" id="GO:0016758">
    <property type="term" value="F:hexosyltransferase activity"/>
    <property type="evidence" value="ECO:0007669"/>
    <property type="project" value="UniProtKB-ARBA"/>
</dbReference>
<gene>
    <name evidence="2" type="ORF">F3N42_14505</name>
</gene>
<dbReference type="InterPro" id="IPR001173">
    <property type="entry name" value="Glyco_trans_2-like"/>
</dbReference>
<evidence type="ECO:0000259" key="1">
    <source>
        <dbReference type="Pfam" id="PF00535"/>
    </source>
</evidence>
<dbReference type="Pfam" id="PF00535">
    <property type="entry name" value="Glycos_transf_2"/>
    <property type="match status" value="1"/>
</dbReference>